<evidence type="ECO:0000313" key="2">
    <source>
        <dbReference type="Proteomes" id="UP000828048"/>
    </source>
</evidence>
<gene>
    <name evidence="1" type="ORF">Vadar_006091</name>
</gene>
<dbReference type="Proteomes" id="UP000828048">
    <property type="component" value="Chromosome 11"/>
</dbReference>
<dbReference type="EMBL" id="CM037161">
    <property type="protein sequence ID" value="KAH7853736.1"/>
    <property type="molecule type" value="Genomic_DNA"/>
</dbReference>
<proteinExistence type="predicted"/>
<organism evidence="1 2">
    <name type="scientific">Vaccinium darrowii</name>
    <dbReference type="NCBI Taxonomy" id="229202"/>
    <lineage>
        <taxon>Eukaryota</taxon>
        <taxon>Viridiplantae</taxon>
        <taxon>Streptophyta</taxon>
        <taxon>Embryophyta</taxon>
        <taxon>Tracheophyta</taxon>
        <taxon>Spermatophyta</taxon>
        <taxon>Magnoliopsida</taxon>
        <taxon>eudicotyledons</taxon>
        <taxon>Gunneridae</taxon>
        <taxon>Pentapetalae</taxon>
        <taxon>asterids</taxon>
        <taxon>Ericales</taxon>
        <taxon>Ericaceae</taxon>
        <taxon>Vaccinioideae</taxon>
        <taxon>Vaccinieae</taxon>
        <taxon>Vaccinium</taxon>
    </lineage>
</organism>
<protein>
    <submittedName>
        <fullName evidence="1">Uncharacterized protein</fullName>
    </submittedName>
</protein>
<comment type="caution">
    <text evidence="1">The sequence shown here is derived from an EMBL/GenBank/DDBJ whole genome shotgun (WGS) entry which is preliminary data.</text>
</comment>
<keyword evidence="2" id="KW-1185">Reference proteome</keyword>
<name>A0ACB7YJH6_9ERIC</name>
<accession>A0ACB7YJH6</accession>
<sequence length="281" mass="32256">MEWNHGNYLRVPPPFVSRPADNSMGGFLYNYNYDHYPGFEMMKYPALMGQGSSTHGMSSGSINKAMMTSEYASASNHDQMGDQKKKRLSGEQLESLECSFQEEVKLDPDRKMKLAQELGLQPRQVAIWFQNRRARWKAKQLEQLYDGLKHQFDVVSNEKKQLKYEFDVVSRENKHLLEEVSALKAMLKEAAMKNHQVVSTEISGEDTVESTSVGNRSSLLLTRQHHHQQQQNIAANDHDHQVNNYHAFNIVDDYNPVVVMPPPPPPPQPNYWNNVLPPSYP</sequence>
<evidence type="ECO:0000313" key="1">
    <source>
        <dbReference type="EMBL" id="KAH7853736.1"/>
    </source>
</evidence>
<reference evidence="1 2" key="1">
    <citation type="journal article" date="2021" name="Hortic Res">
        <title>High-quality reference genome and annotation aids understanding of berry development for evergreen blueberry (Vaccinium darrowii).</title>
        <authorList>
            <person name="Yu J."/>
            <person name="Hulse-Kemp A.M."/>
            <person name="Babiker E."/>
            <person name="Staton M."/>
        </authorList>
    </citation>
    <scope>NUCLEOTIDE SEQUENCE [LARGE SCALE GENOMIC DNA]</scope>
    <source>
        <strain evidence="2">cv. NJ 8807/NJ 8810</strain>
        <tissue evidence="1">Young leaf</tissue>
    </source>
</reference>